<evidence type="ECO:0000313" key="3">
    <source>
        <dbReference type="Proteomes" id="UP000307173"/>
    </source>
</evidence>
<dbReference type="GO" id="GO:0005634">
    <property type="term" value="C:nucleus"/>
    <property type="evidence" value="ECO:0007669"/>
    <property type="project" value="TreeGrafter"/>
</dbReference>
<keyword evidence="3" id="KW-1185">Reference proteome</keyword>
<feature type="coiled-coil region" evidence="1">
    <location>
        <begin position="422"/>
        <end position="460"/>
    </location>
</feature>
<keyword evidence="1" id="KW-0175">Coiled coil</keyword>
<dbReference type="GO" id="GO:0005829">
    <property type="term" value="C:cytosol"/>
    <property type="evidence" value="ECO:0007669"/>
    <property type="project" value="TreeGrafter"/>
</dbReference>
<dbReference type="PANTHER" id="PTHR39597">
    <property type="entry name" value="UBA DOMAIN-CONTAINING PROTEIN RUP1"/>
    <property type="match status" value="1"/>
</dbReference>
<protein>
    <submittedName>
        <fullName evidence="2">Uncharacterized protein</fullName>
    </submittedName>
</protein>
<dbReference type="EMBL" id="SELW01000657">
    <property type="protein sequence ID" value="TID14913.1"/>
    <property type="molecule type" value="Genomic_DNA"/>
</dbReference>
<dbReference type="InterPro" id="IPR055335">
    <property type="entry name" value="Ucp6/RUP1"/>
</dbReference>
<dbReference type="PANTHER" id="PTHR39597:SF1">
    <property type="entry name" value="UBA DOMAIN-CONTAINING PROTEIN RUP1"/>
    <property type="match status" value="1"/>
</dbReference>
<name>A0A4T0WVP7_9ASCO</name>
<organism evidence="2 3">
    <name type="scientific">Pichia inconspicua</name>
    <dbReference type="NCBI Taxonomy" id="52247"/>
    <lineage>
        <taxon>Eukaryota</taxon>
        <taxon>Fungi</taxon>
        <taxon>Dikarya</taxon>
        <taxon>Ascomycota</taxon>
        <taxon>Saccharomycotina</taxon>
        <taxon>Pichiomycetes</taxon>
        <taxon>Pichiales</taxon>
        <taxon>Pichiaceae</taxon>
        <taxon>Pichia</taxon>
    </lineage>
</organism>
<dbReference type="STRING" id="52247.A0A4T0WVP7"/>
<evidence type="ECO:0000313" key="2">
    <source>
        <dbReference type="EMBL" id="TID14913.1"/>
    </source>
</evidence>
<sequence length="589" mass="68685">MSEDNDESSKDLGNNDFVSSFDDHSLNLAHQTKTPSTSNVPQIPQLDIENEPEFNVYSNATHQHTEYTGIHIDNAIKDKISSAMIPSYDDQYYQEQDYYDTVNQDPYQEMRIDYYTDLTKMERKDFELPVFLPIRSDLFESYLSPLLMIFSQVPMFSNLILSHQFLTFPYKPNWWNRERCSDNLMLLQEIQRLVAFLNGHTIRAFASIFNLEQCISKLVKEEFETVNEFFDFFVNELKISLKEINSRYGDAIDDLFDIGLVEGQVGPQTEGNLPEHHVFEIPVTSETIGLDIYHTLYSCFTQASQAIDSPSYIWIDKVPTLIVIFFEPGIDEIEGGFKLDEIFYPQIFMYQHRDIISLIEKEIIEIKQLQRELSRKSFALRAYQGKSVHGFLVQAKDYLKQKADYLNKERSDDDHFNDGDKVESASDNIDQVNKQIKIAIQSIDDEMKQLNERLSYLQNNKLNIDVLLDAEKKIEFDPSILIGVILSHNHFFYKVKKSEVWMGVSIDDETCKAYEVREVDYSFVENTTLQYTESDFGDGMTLVYVKKSEFYSVEFSPLNSILKDFIDKDNKRLRDQLDYFNASNVDTIN</sequence>
<accession>A0A4T0WVP7</accession>
<gene>
    <name evidence="2" type="ORF">CANINC_004584</name>
</gene>
<dbReference type="Proteomes" id="UP000307173">
    <property type="component" value="Unassembled WGS sequence"/>
</dbReference>
<proteinExistence type="predicted"/>
<comment type="caution">
    <text evidence="2">The sequence shown here is derived from an EMBL/GenBank/DDBJ whole genome shotgun (WGS) entry which is preliminary data.</text>
</comment>
<dbReference type="AlphaFoldDB" id="A0A4T0WVP7"/>
<evidence type="ECO:0000256" key="1">
    <source>
        <dbReference type="SAM" id="Coils"/>
    </source>
</evidence>
<dbReference type="OrthoDB" id="4489171at2759"/>
<reference evidence="2 3" key="1">
    <citation type="journal article" date="2019" name="Front. Genet.">
        <title>Whole-Genome Sequencing of the Opportunistic Yeast Pathogen Candida inconspicua Uncovers Its Hybrid Origin.</title>
        <authorList>
            <person name="Mixao V."/>
            <person name="Hansen A.P."/>
            <person name="Saus E."/>
            <person name="Boekhout T."/>
            <person name="Lass-Florl C."/>
            <person name="Gabaldon T."/>
        </authorList>
    </citation>
    <scope>NUCLEOTIDE SEQUENCE [LARGE SCALE GENOMIC DNA]</scope>
    <source>
        <strain evidence="2 3">CBS 180</strain>
    </source>
</reference>
<dbReference type="GO" id="GO:0016579">
    <property type="term" value="P:protein deubiquitination"/>
    <property type="evidence" value="ECO:0007669"/>
    <property type="project" value="TreeGrafter"/>
</dbReference>